<gene>
    <name evidence="3" type="ORF">C3L33_13979</name>
</gene>
<dbReference type="AlphaFoldDB" id="A0A6A4L1R8"/>
<comment type="similarity">
    <text evidence="1">Belongs to the multi antimicrobial extrusion (MATE) (TC 2.A.66.1) family.</text>
</comment>
<feature type="transmembrane region" description="Helical" evidence="2">
    <location>
        <begin position="130"/>
        <end position="149"/>
    </location>
</feature>
<keyword evidence="2" id="KW-0472">Membrane</keyword>
<dbReference type="GO" id="GO:0016020">
    <property type="term" value="C:membrane"/>
    <property type="evidence" value="ECO:0007669"/>
    <property type="project" value="InterPro"/>
</dbReference>
<accession>A0A6A4L1R8</accession>
<keyword evidence="4" id="KW-1185">Reference proteome</keyword>
<feature type="transmembrane region" description="Helical" evidence="2">
    <location>
        <begin position="170"/>
        <end position="190"/>
    </location>
</feature>
<dbReference type="GO" id="GO:0042910">
    <property type="term" value="F:xenobiotic transmembrane transporter activity"/>
    <property type="evidence" value="ECO:0007669"/>
    <property type="project" value="InterPro"/>
</dbReference>
<protein>
    <submittedName>
        <fullName evidence="3">Uncharacterized protein</fullName>
    </submittedName>
</protein>
<name>A0A6A4L1R8_9ERIC</name>
<feature type="transmembrane region" description="Helical" evidence="2">
    <location>
        <begin position="88"/>
        <end position="110"/>
    </location>
</feature>
<dbReference type="PANTHER" id="PTHR11206">
    <property type="entry name" value="MULTIDRUG RESISTANCE PROTEIN"/>
    <property type="match status" value="1"/>
</dbReference>
<comment type="caution">
    <text evidence="3">The sequence shown here is derived from an EMBL/GenBank/DDBJ whole genome shotgun (WGS) entry which is preliminary data.</text>
</comment>
<dbReference type="OrthoDB" id="2126698at2759"/>
<organism evidence="3 4">
    <name type="scientific">Rhododendron williamsianum</name>
    <dbReference type="NCBI Taxonomy" id="262921"/>
    <lineage>
        <taxon>Eukaryota</taxon>
        <taxon>Viridiplantae</taxon>
        <taxon>Streptophyta</taxon>
        <taxon>Embryophyta</taxon>
        <taxon>Tracheophyta</taxon>
        <taxon>Spermatophyta</taxon>
        <taxon>Magnoliopsida</taxon>
        <taxon>eudicotyledons</taxon>
        <taxon>Gunneridae</taxon>
        <taxon>Pentapetalae</taxon>
        <taxon>asterids</taxon>
        <taxon>Ericales</taxon>
        <taxon>Ericaceae</taxon>
        <taxon>Ericoideae</taxon>
        <taxon>Rhodoreae</taxon>
        <taxon>Rhododendron</taxon>
    </lineage>
</organism>
<dbReference type="InterPro" id="IPR002528">
    <property type="entry name" value="MATE_fam"/>
</dbReference>
<sequence length="234" mass="25691">MENGEQPLLLSIQDEYHNPNHNKQDYHVGRTGIQYFSGILRGVKQALVLSRSGDPHFHLPILTRCHYSSICWATRNYELAMVSVENSIIAGFCYGIMVLTNLVKCLEMWYMMSLTLFAGYLKDAQILSDASAICVNIMGWTIMAGTGFNSAISVRVSNELGAANPRAAKFSAVVVGVMSSLIGVAIGAGWQAYVAYVNLGCYYIVGIPMCLLMAFKFNMGIQASIAGDRLQHWG</sequence>
<evidence type="ECO:0000256" key="2">
    <source>
        <dbReference type="SAM" id="Phobius"/>
    </source>
</evidence>
<keyword evidence="2" id="KW-0812">Transmembrane</keyword>
<dbReference type="EMBL" id="QEFC01002146">
    <property type="protein sequence ID" value="KAE9454106.1"/>
    <property type="molecule type" value="Genomic_DNA"/>
</dbReference>
<dbReference type="Proteomes" id="UP000428333">
    <property type="component" value="Linkage Group LG08"/>
</dbReference>
<dbReference type="Pfam" id="PF01554">
    <property type="entry name" value="MatE"/>
    <property type="match status" value="1"/>
</dbReference>
<evidence type="ECO:0000313" key="4">
    <source>
        <dbReference type="Proteomes" id="UP000428333"/>
    </source>
</evidence>
<feature type="non-terminal residue" evidence="3">
    <location>
        <position position="1"/>
    </location>
</feature>
<reference evidence="3 4" key="1">
    <citation type="journal article" date="2019" name="Genome Biol. Evol.">
        <title>The Rhododendron genome and chromosomal organization provide insight into shared whole-genome duplications across the heath family (Ericaceae).</title>
        <authorList>
            <person name="Soza V.L."/>
            <person name="Lindsley D."/>
            <person name="Waalkes A."/>
            <person name="Ramage E."/>
            <person name="Patwardhan R.P."/>
            <person name="Burton J.N."/>
            <person name="Adey A."/>
            <person name="Kumar A."/>
            <person name="Qiu R."/>
            <person name="Shendure J."/>
            <person name="Hall B."/>
        </authorList>
    </citation>
    <scope>NUCLEOTIDE SEQUENCE [LARGE SCALE GENOMIC DNA]</scope>
    <source>
        <strain evidence="3">RSF 1966-606</strain>
    </source>
</reference>
<proteinExistence type="inferred from homology"/>
<evidence type="ECO:0000256" key="1">
    <source>
        <dbReference type="ARBA" id="ARBA00010199"/>
    </source>
</evidence>
<evidence type="ECO:0000313" key="3">
    <source>
        <dbReference type="EMBL" id="KAE9454106.1"/>
    </source>
</evidence>
<feature type="transmembrane region" description="Helical" evidence="2">
    <location>
        <begin position="196"/>
        <end position="215"/>
    </location>
</feature>
<keyword evidence="2" id="KW-1133">Transmembrane helix</keyword>
<dbReference type="GO" id="GO:0015297">
    <property type="term" value="F:antiporter activity"/>
    <property type="evidence" value="ECO:0007669"/>
    <property type="project" value="InterPro"/>
</dbReference>